<dbReference type="InterPro" id="IPR005995">
    <property type="entry name" value="Pgm_bpd_ind"/>
</dbReference>
<proteinExistence type="predicted"/>
<feature type="domain" description="Metalloenzyme" evidence="1">
    <location>
        <begin position="2"/>
        <end position="74"/>
    </location>
</feature>
<dbReference type="InterPro" id="IPR017850">
    <property type="entry name" value="Alkaline_phosphatase_core_sf"/>
</dbReference>
<name>A0A1X0QHA7_9MICR</name>
<sequence>MVHEACEKNGYLMIITADHGNCENMRSGRGTCTTHSKSKVPFIITSNDYEIDKSLKNKGLKNIAPTILYLMKIDKPAEMTGKSLVKKLNK</sequence>
<dbReference type="SUPFAM" id="SSF53649">
    <property type="entry name" value="Alkaline phosphatase-like"/>
    <property type="match status" value="1"/>
</dbReference>
<gene>
    <name evidence="2" type="primary">GPMI</name>
    <name evidence="2" type="ORF">A0H76_1326</name>
</gene>
<dbReference type="VEuPathDB" id="MicrosporidiaDB:HERIO_1909"/>
<evidence type="ECO:0000313" key="3">
    <source>
        <dbReference type="Proteomes" id="UP000192501"/>
    </source>
</evidence>
<dbReference type="PANTHER" id="PTHR31637:SF0">
    <property type="entry name" value="2,3-BISPHOSPHOGLYCERATE-INDEPENDENT PHOSPHOGLYCERATE MUTASE"/>
    <property type="match status" value="1"/>
</dbReference>
<dbReference type="GO" id="GO:0006007">
    <property type="term" value="P:glucose catabolic process"/>
    <property type="evidence" value="ECO:0007669"/>
    <property type="project" value="InterPro"/>
</dbReference>
<evidence type="ECO:0000313" key="2">
    <source>
        <dbReference type="EMBL" id="ORD99152.1"/>
    </source>
</evidence>
<dbReference type="PANTHER" id="PTHR31637">
    <property type="entry name" value="2,3-BISPHOSPHOGLYCERATE-INDEPENDENT PHOSPHOGLYCERATE MUTASE"/>
    <property type="match status" value="1"/>
</dbReference>
<dbReference type="Proteomes" id="UP000192501">
    <property type="component" value="Unassembled WGS sequence"/>
</dbReference>
<evidence type="ECO:0000259" key="1">
    <source>
        <dbReference type="Pfam" id="PF01676"/>
    </source>
</evidence>
<organism evidence="2 3">
    <name type="scientific">Hepatospora eriocheir</name>
    <dbReference type="NCBI Taxonomy" id="1081669"/>
    <lineage>
        <taxon>Eukaryota</taxon>
        <taxon>Fungi</taxon>
        <taxon>Fungi incertae sedis</taxon>
        <taxon>Microsporidia</taxon>
        <taxon>Hepatosporidae</taxon>
        <taxon>Hepatospora</taxon>
    </lineage>
</organism>
<dbReference type="GO" id="GO:0004619">
    <property type="term" value="F:phosphoglycerate mutase activity"/>
    <property type="evidence" value="ECO:0007669"/>
    <property type="project" value="InterPro"/>
</dbReference>
<accession>A0A1X0QHA7</accession>
<dbReference type="VEuPathDB" id="MicrosporidiaDB:A0H76_1326"/>
<protein>
    <submittedName>
        <fullName evidence="2">GPMI</fullName>
    </submittedName>
</protein>
<dbReference type="InterPro" id="IPR006124">
    <property type="entry name" value="Metalloenzyme"/>
</dbReference>
<dbReference type="GO" id="GO:0030145">
    <property type="term" value="F:manganese ion binding"/>
    <property type="evidence" value="ECO:0007669"/>
    <property type="project" value="TreeGrafter"/>
</dbReference>
<comment type="caution">
    <text evidence="2">The sequence shown here is derived from an EMBL/GenBank/DDBJ whole genome shotgun (WGS) entry which is preliminary data.</text>
</comment>
<dbReference type="EMBL" id="LTAI01000285">
    <property type="protein sequence ID" value="ORD99152.1"/>
    <property type="molecule type" value="Genomic_DNA"/>
</dbReference>
<dbReference type="Gene3D" id="3.40.720.10">
    <property type="entry name" value="Alkaline Phosphatase, subunit A"/>
    <property type="match status" value="1"/>
</dbReference>
<dbReference type="Pfam" id="PF01676">
    <property type="entry name" value="Metalloenzyme"/>
    <property type="match status" value="1"/>
</dbReference>
<reference evidence="2 3" key="1">
    <citation type="journal article" date="2017" name="Environ. Microbiol.">
        <title>Decay of the glycolytic pathway and adaptation to intranuclear parasitism within Enterocytozoonidae microsporidia.</title>
        <authorList>
            <person name="Wiredu Boakye D."/>
            <person name="Jaroenlak P."/>
            <person name="Prachumwat A."/>
            <person name="Williams T.A."/>
            <person name="Bateman K.S."/>
            <person name="Itsathitphaisarn O."/>
            <person name="Sritunyalucksana K."/>
            <person name="Paszkiewicz K.H."/>
            <person name="Moore K.A."/>
            <person name="Stentiford G.D."/>
            <person name="Williams B.A."/>
        </authorList>
    </citation>
    <scope>NUCLEOTIDE SEQUENCE [LARGE SCALE GENOMIC DNA]</scope>
    <source>
        <strain evidence="3">canceri</strain>
    </source>
</reference>
<dbReference type="AlphaFoldDB" id="A0A1X0QHA7"/>